<protein>
    <recommendedName>
        <fullName evidence="3">Phospholipase B-like</fullName>
    </recommendedName>
</protein>
<feature type="signal peptide" evidence="1">
    <location>
        <begin position="1"/>
        <end position="23"/>
    </location>
</feature>
<evidence type="ECO:0008006" key="3">
    <source>
        <dbReference type="Google" id="ProtNLM"/>
    </source>
</evidence>
<name>A0A7S4QIG8_9DINO</name>
<accession>A0A7S4QIG8</accession>
<dbReference type="AlphaFoldDB" id="A0A7S4QIG8"/>
<reference evidence="2" key="1">
    <citation type="submission" date="2021-01" db="EMBL/GenBank/DDBJ databases">
        <authorList>
            <person name="Corre E."/>
            <person name="Pelletier E."/>
            <person name="Niang G."/>
            <person name="Scheremetjew M."/>
            <person name="Finn R."/>
            <person name="Kale V."/>
            <person name="Holt S."/>
            <person name="Cochrane G."/>
            <person name="Meng A."/>
            <person name="Brown T."/>
            <person name="Cohen L."/>
        </authorList>
    </citation>
    <scope>NUCLEOTIDE SEQUENCE</scope>
    <source>
        <strain evidence="2">CCMP3105</strain>
    </source>
</reference>
<proteinExistence type="predicted"/>
<keyword evidence="1" id="KW-0732">Signal</keyword>
<feature type="chain" id="PRO_5031477658" description="Phospholipase B-like" evidence="1">
    <location>
        <begin position="24"/>
        <end position="139"/>
    </location>
</feature>
<organism evidence="2">
    <name type="scientific">Alexandrium monilatum</name>
    <dbReference type="NCBI Taxonomy" id="311494"/>
    <lineage>
        <taxon>Eukaryota</taxon>
        <taxon>Sar</taxon>
        <taxon>Alveolata</taxon>
        <taxon>Dinophyceae</taxon>
        <taxon>Gonyaulacales</taxon>
        <taxon>Pyrocystaceae</taxon>
        <taxon>Alexandrium</taxon>
    </lineage>
</organism>
<sequence>MVGIQRLLAGVVAALLAAAAGEGRMGQATHLPLSLPQLPVDLLYTPGRGGSRTLSLAEATSLRRALGGGQPAVAASEAAASHDPSQLKAVAMGTAAVGAVAGMSGWDRMELGLWLAQTGMDGYQYSMDMWNLIGPGMPH</sequence>
<gene>
    <name evidence="2" type="ORF">AMON00008_LOCUS21007</name>
</gene>
<evidence type="ECO:0000256" key="1">
    <source>
        <dbReference type="SAM" id="SignalP"/>
    </source>
</evidence>
<dbReference type="EMBL" id="HBNR01030770">
    <property type="protein sequence ID" value="CAE4584712.1"/>
    <property type="molecule type" value="Transcribed_RNA"/>
</dbReference>
<evidence type="ECO:0000313" key="2">
    <source>
        <dbReference type="EMBL" id="CAE4584712.1"/>
    </source>
</evidence>